<dbReference type="EMBL" id="CM010722">
    <property type="protein sequence ID" value="RZC73666.1"/>
    <property type="molecule type" value="Genomic_DNA"/>
</dbReference>
<name>A0A4Y7KLC8_PAPSO</name>
<accession>A0A4Y7KLC8</accession>
<sequence length="141" mass="16289">MLMDGGAISQLGLWMFDLSVTQQVQFQIQIVASLEEYRTHCIIIQSIVVLYEYNHHKTEENTKVYDAGGELIRQKVKVVYLDGEIEKLEPKKEKWEASKEKREKGIGFLNLANKERHFNQRDNNSKGSKSSDEISTKAKEL</sequence>
<keyword evidence="3" id="KW-1185">Reference proteome</keyword>
<dbReference type="Gramene" id="RZC73666">
    <property type="protein sequence ID" value="RZC73666"/>
    <property type="gene ID" value="C5167_049146"/>
</dbReference>
<proteinExistence type="predicted"/>
<dbReference type="Proteomes" id="UP000316621">
    <property type="component" value="Chromosome 8"/>
</dbReference>
<dbReference type="AlphaFoldDB" id="A0A4Y7KLC8"/>
<organism evidence="2 3">
    <name type="scientific">Papaver somniferum</name>
    <name type="common">Opium poppy</name>
    <dbReference type="NCBI Taxonomy" id="3469"/>
    <lineage>
        <taxon>Eukaryota</taxon>
        <taxon>Viridiplantae</taxon>
        <taxon>Streptophyta</taxon>
        <taxon>Embryophyta</taxon>
        <taxon>Tracheophyta</taxon>
        <taxon>Spermatophyta</taxon>
        <taxon>Magnoliopsida</taxon>
        <taxon>Ranunculales</taxon>
        <taxon>Papaveraceae</taxon>
        <taxon>Papaveroideae</taxon>
        <taxon>Papaver</taxon>
    </lineage>
</organism>
<protein>
    <submittedName>
        <fullName evidence="2">Uncharacterized protein</fullName>
    </submittedName>
</protein>
<feature type="region of interest" description="Disordered" evidence="1">
    <location>
        <begin position="113"/>
        <end position="141"/>
    </location>
</feature>
<evidence type="ECO:0000313" key="3">
    <source>
        <dbReference type="Proteomes" id="UP000316621"/>
    </source>
</evidence>
<evidence type="ECO:0000313" key="2">
    <source>
        <dbReference type="EMBL" id="RZC73666.1"/>
    </source>
</evidence>
<gene>
    <name evidence="2" type="ORF">C5167_049146</name>
</gene>
<evidence type="ECO:0000256" key="1">
    <source>
        <dbReference type="SAM" id="MobiDB-lite"/>
    </source>
</evidence>
<reference evidence="2 3" key="1">
    <citation type="journal article" date="2018" name="Science">
        <title>The opium poppy genome and morphinan production.</title>
        <authorList>
            <person name="Guo L."/>
            <person name="Winzer T."/>
            <person name="Yang X."/>
            <person name="Li Y."/>
            <person name="Ning Z."/>
            <person name="He Z."/>
            <person name="Teodor R."/>
            <person name="Lu Y."/>
            <person name="Bowser T.A."/>
            <person name="Graham I.A."/>
            <person name="Ye K."/>
        </authorList>
    </citation>
    <scope>NUCLEOTIDE SEQUENCE [LARGE SCALE GENOMIC DNA]</scope>
    <source>
        <strain evidence="3">cv. HN1</strain>
        <tissue evidence="2">Leaves</tissue>
    </source>
</reference>